<dbReference type="RefSeq" id="WP_342693607.1">
    <property type="nucleotide sequence ID" value="NZ_JBCGDP010000063.1"/>
</dbReference>
<comment type="caution">
    <text evidence="2">The sequence shown here is derived from an EMBL/GenBank/DDBJ whole genome shotgun (WGS) entry which is preliminary data.</text>
</comment>
<dbReference type="InterPro" id="IPR013783">
    <property type="entry name" value="Ig-like_fold"/>
</dbReference>
<accession>A0ABU9NX45</accession>
<reference evidence="2 3" key="1">
    <citation type="submission" date="2024-03" db="EMBL/GenBank/DDBJ databases">
        <title>Two novel species of the genus Flavobacterium exhibiting potentially degradation of complex polysaccharides.</title>
        <authorList>
            <person name="Lian X."/>
        </authorList>
    </citation>
    <scope>NUCLEOTIDE SEQUENCE [LARGE SCALE GENOMIC DNA]</scope>
    <source>
        <strain evidence="2 3">N6</strain>
    </source>
</reference>
<dbReference type="InterPro" id="IPR000601">
    <property type="entry name" value="PKD_dom"/>
</dbReference>
<dbReference type="CDD" id="cd00146">
    <property type="entry name" value="PKD"/>
    <property type="match status" value="1"/>
</dbReference>
<evidence type="ECO:0000313" key="2">
    <source>
        <dbReference type="EMBL" id="MEM0578809.1"/>
    </source>
</evidence>
<dbReference type="Pfam" id="PF18911">
    <property type="entry name" value="PKD_4"/>
    <property type="match status" value="1"/>
</dbReference>
<dbReference type="EMBL" id="JBCGDP010000063">
    <property type="protein sequence ID" value="MEM0578809.1"/>
    <property type="molecule type" value="Genomic_DNA"/>
</dbReference>
<dbReference type="PROSITE" id="PS50093">
    <property type="entry name" value="PKD"/>
    <property type="match status" value="1"/>
</dbReference>
<sequence>IKYTPQVLNANVVANFSLETAASNLTYDWTFYNLDNTTVLAKVSTANATQSFSTAGRYRVVLNVKDEKGCITTLESYTSVLPACTPITGVIKISSSNTSGNSISTLFQFSSPGSTSSLACNETSFPVKLYTVDKLLQVGTRLFLDQNLILSAGNGKIWYKNAADGISYRVDTNGVITEIFNCSSTDPSASLGYEYIISPGVGFSQHYVKFISMDGFESAVSLSSNDGNATICAKSIIEDNGEGATLQTGNRCN</sequence>
<feature type="non-terminal residue" evidence="2">
    <location>
        <position position="1"/>
    </location>
</feature>
<dbReference type="SUPFAM" id="SSF49299">
    <property type="entry name" value="PKD domain"/>
    <property type="match status" value="1"/>
</dbReference>
<organism evidence="2 3">
    <name type="scientific">Flavobacterium polysaccharolyticum</name>
    <dbReference type="NCBI Taxonomy" id="3133148"/>
    <lineage>
        <taxon>Bacteria</taxon>
        <taxon>Pseudomonadati</taxon>
        <taxon>Bacteroidota</taxon>
        <taxon>Flavobacteriia</taxon>
        <taxon>Flavobacteriales</taxon>
        <taxon>Flavobacteriaceae</taxon>
        <taxon>Flavobacterium</taxon>
    </lineage>
</organism>
<dbReference type="Proteomes" id="UP001468798">
    <property type="component" value="Unassembled WGS sequence"/>
</dbReference>
<dbReference type="Gene3D" id="2.60.40.10">
    <property type="entry name" value="Immunoglobulins"/>
    <property type="match status" value="1"/>
</dbReference>
<protein>
    <submittedName>
        <fullName evidence="2">PKD domain-containing protein</fullName>
    </submittedName>
</protein>
<feature type="domain" description="PKD" evidence="1">
    <location>
        <begin position="1"/>
        <end position="80"/>
    </location>
</feature>
<keyword evidence="3" id="KW-1185">Reference proteome</keyword>
<proteinExistence type="predicted"/>
<dbReference type="InterPro" id="IPR035986">
    <property type="entry name" value="PKD_dom_sf"/>
</dbReference>
<evidence type="ECO:0000313" key="3">
    <source>
        <dbReference type="Proteomes" id="UP001468798"/>
    </source>
</evidence>
<evidence type="ECO:0000259" key="1">
    <source>
        <dbReference type="PROSITE" id="PS50093"/>
    </source>
</evidence>
<name>A0ABU9NX45_9FLAO</name>
<gene>
    <name evidence="2" type="ORF">WFZ86_20095</name>
</gene>